<proteinExistence type="predicted"/>
<keyword evidence="2" id="KW-1185">Reference proteome</keyword>
<keyword evidence="1" id="KW-0614">Plasmid</keyword>
<name>A0ABM7QRY7_9GAMM</name>
<dbReference type="Proteomes" id="UP000680679">
    <property type="component" value="Plasmid pAt1"/>
</dbReference>
<evidence type="ECO:0000313" key="1">
    <source>
        <dbReference type="EMBL" id="BCU08360.1"/>
    </source>
</evidence>
<dbReference type="RefSeq" id="WP_213382233.1">
    <property type="nucleotide sequence ID" value="NZ_AP024564.1"/>
</dbReference>
<evidence type="ECO:0000313" key="2">
    <source>
        <dbReference type="Proteomes" id="UP000680679"/>
    </source>
</evidence>
<geneLocation type="plasmid" evidence="1 2">
    <name>pAt1</name>
</geneLocation>
<accession>A0ABM7QRY7</accession>
<dbReference type="EMBL" id="AP024564">
    <property type="protein sequence ID" value="BCU08360.1"/>
    <property type="molecule type" value="Genomic_DNA"/>
</dbReference>
<protein>
    <recommendedName>
        <fullName evidence="3">Transposase</fullName>
    </recommendedName>
</protein>
<gene>
    <name evidence="1" type="ORF">Atep_30370</name>
</gene>
<sequence>MIEVSAPVPVVQKMFRLRWHIATALKAEASRESSREGRRVTETEIVERLLKKYLKIQ</sequence>
<evidence type="ECO:0008006" key="3">
    <source>
        <dbReference type="Google" id="ProtNLM"/>
    </source>
</evidence>
<reference evidence="1 2" key="1">
    <citation type="submission" date="2021-04" db="EMBL/GenBank/DDBJ databases">
        <title>Complete genome sequencing of Allochromatium tepidum strain NZ.</title>
        <authorList>
            <person name="Tsukatani Y."/>
            <person name="Mori H."/>
        </authorList>
    </citation>
    <scope>NUCLEOTIDE SEQUENCE [LARGE SCALE GENOMIC DNA]</scope>
    <source>
        <strain evidence="1 2">NZ</strain>
        <plasmid evidence="1 2">pAt1</plasmid>
    </source>
</reference>
<organism evidence="1 2">
    <name type="scientific">Allochromatium tepidum</name>
    <dbReference type="NCBI Taxonomy" id="553982"/>
    <lineage>
        <taxon>Bacteria</taxon>
        <taxon>Pseudomonadati</taxon>
        <taxon>Pseudomonadota</taxon>
        <taxon>Gammaproteobacteria</taxon>
        <taxon>Chromatiales</taxon>
        <taxon>Chromatiaceae</taxon>
        <taxon>Allochromatium</taxon>
    </lineage>
</organism>